<keyword evidence="2" id="KW-0732">Signal</keyword>
<evidence type="ECO:0000313" key="4">
    <source>
        <dbReference type="Proteomes" id="UP001595891"/>
    </source>
</evidence>
<dbReference type="RefSeq" id="WP_262842168.1">
    <property type="nucleotide sequence ID" value="NZ_JANZYP010000009.1"/>
</dbReference>
<feature type="signal peptide" evidence="2">
    <location>
        <begin position="1"/>
        <end position="22"/>
    </location>
</feature>
<comment type="caution">
    <text evidence="3">The sequence shown here is derived from an EMBL/GenBank/DDBJ whole genome shotgun (WGS) entry which is preliminary data.</text>
</comment>
<proteinExistence type="predicted"/>
<feature type="region of interest" description="Disordered" evidence="1">
    <location>
        <begin position="27"/>
        <end position="54"/>
    </location>
</feature>
<accession>A0ABV9EH90</accession>
<feature type="region of interest" description="Disordered" evidence="1">
    <location>
        <begin position="102"/>
        <end position="181"/>
    </location>
</feature>
<evidence type="ECO:0000256" key="1">
    <source>
        <dbReference type="SAM" id="MobiDB-lite"/>
    </source>
</evidence>
<evidence type="ECO:0000256" key="2">
    <source>
        <dbReference type="SAM" id="SignalP"/>
    </source>
</evidence>
<protein>
    <submittedName>
        <fullName evidence="3">Uncharacterized protein</fullName>
    </submittedName>
</protein>
<dbReference type="Proteomes" id="UP001595891">
    <property type="component" value="Unassembled WGS sequence"/>
</dbReference>
<keyword evidence="4" id="KW-1185">Reference proteome</keyword>
<name>A0ABV9EH90_9ACTN</name>
<reference evidence="4" key="1">
    <citation type="journal article" date="2019" name="Int. J. Syst. Evol. Microbiol.">
        <title>The Global Catalogue of Microorganisms (GCM) 10K type strain sequencing project: providing services to taxonomists for standard genome sequencing and annotation.</title>
        <authorList>
            <consortium name="The Broad Institute Genomics Platform"/>
            <consortium name="The Broad Institute Genome Sequencing Center for Infectious Disease"/>
            <person name="Wu L."/>
            <person name="Ma J."/>
        </authorList>
    </citation>
    <scope>NUCLEOTIDE SEQUENCE [LARGE SCALE GENOMIC DNA]</scope>
    <source>
        <strain evidence="4">CCUG 49560</strain>
    </source>
</reference>
<gene>
    <name evidence="3" type="ORF">ACFO8L_22840</name>
</gene>
<feature type="compositionally biased region" description="Low complexity" evidence="1">
    <location>
        <begin position="27"/>
        <end position="51"/>
    </location>
</feature>
<feature type="compositionally biased region" description="Basic and acidic residues" evidence="1">
    <location>
        <begin position="115"/>
        <end position="130"/>
    </location>
</feature>
<sequence>MKLSRAVLIGVLALGLTGAVTAAAADAGEPAPTGSAPPVTTTTTAPALPAVPACPPPGAKVDTFKVENGKIYHNGEEVGTLPAEGPSVIAMKDGKLYFGEDAKALPTPPGAEFHTSVKGEKSVKDGKSAEGETSVNVETYAEGEPSATSKTPAEGGASTGGGPSRISGTAEKGENLSCFGE</sequence>
<feature type="chain" id="PRO_5047185484" evidence="2">
    <location>
        <begin position="23"/>
        <end position="181"/>
    </location>
</feature>
<evidence type="ECO:0000313" key="3">
    <source>
        <dbReference type="EMBL" id="MFC4588945.1"/>
    </source>
</evidence>
<organism evidence="3 4">
    <name type="scientific">Sphaerisporangium corydalis</name>
    <dbReference type="NCBI Taxonomy" id="1441875"/>
    <lineage>
        <taxon>Bacteria</taxon>
        <taxon>Bacillati</taxon>
        <taxon>Actinomycetota</taxon>
        <taxon>Actinomycetes</taxon>
        <taxon>Streptosporangiales</taxon>
        <taxon>Streptosporangiaceae</taxon>
        <taxon>Sphaerisporangium</taxon>
    </lineage>
</organism>
<dbReference type="EMBL" id="JBHSFN010000014">
    <property type="protein sequence ID" value="MFC4588945.1"/>
    <property type="molecule type" value="Genomic_DNA"/>
</dbReference>